<proteinExistence type="predicted"/>
<comment type="caution">
    <text evidence="3">The sequence shown here is derived from an EMBL/GenBank/DDBJ whole genome shotgun (WGS) entry which is preliminary data.</text>
</comment>
<reference evidence="3 4" key="1">
    <citation type="journal article" date="2024" name="Nat. Commun.">
        <title>Phylogenomics reveals the evolutionary origins of lichenization in chlorophyte algae.</title>
        <authorList>
            <person name="Puginier C."/>
            <person name="Libourel C."/>
            <person name="Otte J."/>
            <person name="Skaloud P."/>
            <person name="Haon M."/>
            <person name="Grisel S."/>
            <person name="Petersen M."/>
            <person name="Berrin J.G."/>
            <person name="Delaux P.M."/>
            <person name="Dal Grande F."/>
            <person name="Keller J."/>
        </authorList>
    </citation>
    <scope>NUCLEOTIDE SEQUENCE [LARGE SCALE GENOMIC DNA]</scope>
    <source>
        <strain evidence="3 4">SAG 2043</strain>
    </source>
</reference>
<dbReference type="SUPFAM" id="SSF56235">
    <property type="entry name" value="N-terminal nucleophile aminohydrolases (Ntn hydrolases)"/>
    <property type="match status" value="1"/>
</dbReference>
<feature type="active site" description="Nucleophile" evidence="1">
    <location>
        <position position="351"/>
    </location>
</feature>
<dbReference type="Gene3D" id="1.10.246.130">
    <property type="match status" value="1"/>
</dbReference>
<dbReference type="Pfam" id="PF01019">
    <property type="entry name" value="G_glu_transpept"/>
    <property type="match status" value="1"/>
</dbReference>
<dbReference type="PANTHER" id="PTHR43881">
    <property type="entry name" value="GAMMA-GLUTAMYLTRANSPEPTIDASE (AFU_ORTHOLOGUE AFUA_4G13580)"/>
    <property type="match status" value="1"/>
</dbReference>
<feature type="binding site" evidence="2">
    <location>
        <position position="435"/>
    </location>
    <ligand>
        <name>L-glutamate</name>
        <dbReference type="ChEBI" id="CHEBI:29985"/>
    </ligand>
</feature>
<dbReference type="InterPro" id="IPR043137">
    <property type="entry name" value="GGT_ssub_C"/>
</dbReference>
<organism evidence="3 4">
    <name type="scientific">[Myrmecia] bisecta</name>
    <dbReference type="NCBI Taxonomy" id="41462"/>
    <lineage>
        <taxon>Eukaryota</taxon>
        <taxon>Viridiplantae</taxon>
        <taxon>Chlorophyta</taxon>
        <taxon>core chlorophytes</taxon>
        <taxon>Trebouxiophyceae</taxon>
        <taxon>Trebouxiales</taxon>
        <taxon>Trebouxiaceae</taxon>
        <taxon>Myrmecia</taxon>
    </lineage>
</organism>
<dbReference type="GO" id="GO:0036374">
    <property type="term" value="F:glutathione hydrolase activity"/>
    <property type="evidence" value="ECO:0007669"/>
    <property type="project" value="InterPro"/>
</dbReference>
<dbReference type="InterPro" id="IPR043138">
    <property type="entry name" value="GGT_lsub"/>
</dbReference>
<evidence type="ECO:0008006" key="5">
    <source>
        <dbReference type="Google" id="ProtNLM"/>
    </source>
</evidence>
<dbReference type="NCBIfam" id="TIGR00066">
    <property type="entry name" value="g_glut_trans"/>
    <property type="match status" value="1"/>
</dbReference>
<dbReference type="InterPro" id="IPR029055">
    <property type="entry name" value="Ntn_hydrolases_N"/>
</dbReference>
<dbReference type="Proteomes" id="UP001489004">
    <property type="component" value="Unassembled WGS sequence"/>
</dbReference>
<dbReference type="GO" id="GO:0006751">
    <property type="term" value="P:glutathione catabolic process"/>
    <property type="evidence" value="ECO:0007669"/>
    <property type="project" value="InterPro"/>
</dbReference>
<dbReference type="AlphaFoldDB" id="A0AAW1QRU7"/>
<evidence type="ECO:0000313" key="3">
    <source>
        <dbReference type="EMBL" id="KAK9824168.1"/>
    </source>
</evidence>
<accession>A0AAW1QRU7</accession>
<sequence length="547" mass="57983">MVACSQPLASEAGMRILQQGGTAADAAVAMAAALNVTEPCSTGIGGDAFMLWFDAKTKEVTAMLGCGRAPAGLSLETVRAKGIKGLELPPTSALCVTVPGAPMLWDDVVKKFGKLSLKQVLQPAIELAENGFPVSPLTAAAWAQLMKQLTHQGGEGIKSLLQPDGSAPRPGQIQKNANLAQTFRSVAEHGAKEGFYKGRIAEAIIKALRERGGVMEPTDLAAHFSSLEQPIRTTYRGYNIYEVPPPTQGIAALVAMNNLEGYTGLGQLHWGSAEHLHQTIESVRLAFSDVLAYNADPHVVPVPVAALLDKGYAAERRKQVLSPDKAAKMEPGKLKVHPDLQASPTRGGADTVYFGVVDGEGNACSFINSNYMGFGSGIAPEGCGFTLQNRGHNFILDPDHPNCLAPGKRPYHTIIPGLATDAAGQLFCTFGVMGAFMQPQGHLQVISNMLDFNMEPQAALDAPRFCLAGVDSAIGPSCVRDSSVQLEEGFSEEAAEGLRKLGHKVEANVGNYRRAVFGRGQIIHRNAQTGVLWGGSDPRGDGQVLGW</sequence>
<dbReference type="InterPro" id="IPR000101">
    <property type="entry name" value="GGT_peptidase"/>
</dbReference>
<dbReference type="InterPro" id="IPR052896">
    <property type="entry name" value="GGT-like_enzyme"/>
</dbReference>
<dbReference type="PRINTS" id="PR01210">
    <property type="entry name" value="GGTRANSPTASE"/>
</dbReference>
<keyword evidence="4" id="KW-1185">Reference proteome</keyword>
<dbReference type="Gene3D" id="3.60.20.40">
    <property type="match status" value="1"/>
</dbReference>
<dbReference type="PANTHER" id="PTHR43881:SF1">
    <property type="entry name" value="GAMMA-GLUTAMYLTRANSPEPTIDASE (AFU_ORTHOLOGUE AFUA_4G13580)"/>
    <property type="match status" value="1"/>
</dbReference>
<evidence type="ECO:0000256" key="1">
    <source>
        <dbReference type="PIRSR" id="PIRSR600101-1"/>
    </source>
</evidence>
<dbReference type="EMBL" id="JALJOR010000002">
    <property type="protein sequence ID" value="KAK9824168.1"/>
    <property type="molecule type" value="Genomic_DNA"/>
</dbReference>
<protein>
    <recommendedName>
        <fullName evidence="5">Gamma-glutamyltransferase</fullName>
    </recommendedName>
</protein>
<name>A0AAW1QRU7_9CHLO</name>
<gene>
    <name evidence="3" type="ORF">WJX72_008228</name>
</gene>
<evidence type="ECO:0000256" key="2">
    <source>
        <dbReference type="PIRSR" id="PIRSR600101-2"/>
    </source>
</evidence>
<evidence type="ECO:0000313" key="4">
    <source>
        <dbReference type="Proteomes" id="UP001489004"/>
    </source>
</evidence>